<keyword evidence="2" id="KW-0238">DNA-binding</keyword>
<dbReference type="InterPro" id="IPR025707">
    <property type="entry name" value="DNA_bp_PD1"/>
</dbReference>
<dbReference type="Pfam" id="PF03479">
    <property type="entry name" value="PCC"/>
    <property type="match status" value="1"/>
</dbReference>
<dbReference type="EMBL" id="PCRP01000004">
    <property type="protein sequence ID" value="PIP24007.1"/>
    <property type="molecule type" value="Genomic_DNA"/>
</dbReference>
<comment type="caution">
    <text evidence="2">The sequence shown here is derived from an EMBL/GenBank/DDBJ whole genome shotgun (WGS) entry which is preliminary data.</text>
</comment>
<evidence type="ECO:0000259" key="1">
    <source>
        <dbReference type="PROSITE" id="PS51742"/>
    </source>
</evidence>
<protein>
    <submittedName>
        <fullName evidence="2">DNA-binding protein</fullName>
    </submittedName>
</protein>
<evidence type="ECO:0000313" key="2">
    <source>
        <dbReference type="EMBL" id="PIP24007.1"/>
    </source>
</evidence>
<reference evidence="2 3" key="1">
    <citation type="submission" date="2017-09" db="EMBL/GenBank/DDBJ databases">
        <title>Depth-based differentiation of microbial function through sediment-hosted aquifers and enrichment of novel symbionts in the deep terrestrial subsurface.</title>
        <authorList>
            <person name="Probst A.J."/>
            <person name="Ladd B."/>
            <person name="Jarett J.K."/>
            <person name="Geller-Mcgrath D.E."/>
            <person name="Sieber C.M."/>
            <person name="Emerson J.B."/>
            <person name="Anantharaman K."/>
            <person name="Thomas B.C."/>
            <person name="Malmstrom R."/>
            <person name="Stieglmeier M."/>
            <person name="Klingl A."/>
            <person name="Woyke T."/>
            <person name="Ryan C.M."/>
            <person name="Banfield J.F."/>
        </authorList>
    </citation>
    <scope>NUCLEOTIDE SEQUENCE [LARGE SCALE GENOMIC DNA]</scope>
    <source>
        <strain evidence="2">CG23_combo_of_CG06-09_8_20_14_all_38_19</strain>
    </source>
</reference>
<accession>A0A2G9YXR1</accession>
<dbReference type="GO" id="GO:0003677">
    <property type="term" value="F:DNA binding"/>
    <property type="evidence" value="ECO:0007669"/>
    <property type="project" value="UniProtKB-KW"/>
</dbReference>
<dbReference type="PANTHER" id="PTHR34988:SF1">
    <property type="entry name" value="DNA-BINDING PROTEIN"/>
    <property type="match status" value="1"/>
</dbReference>
<dbReference type="CDD" id="cd11378">
    <property type="entry name" value="DUF296"/>
    <property type="match status" value="1"/>
</dbReference>
<evidence type="ECO:0000313" key="3">
    <source>
        <dbReference type="Proteomes" id="UP000230273"/>
    </source>
</evidence>
<dbReference type="Proteomes" id="UP000230273">
    <property type="component" value="Unassembled WGS sequence"/>
</dbReference>
<name>A0A2G9YXR1_9BACT</name>
<sequence>MKIILKENNKYIIRFDRNEEIIESLTNFCKEKNIKTGFFWGIGAAKEVDLEHYDIDKKEYSGKLIEEKLEIVDLVGNIAIMEGKIIIHFHGSFANSNLQLIGGHIKKLVIAATCEILLEVFEGKVERKYSEEIGLNLME</sequence>
<dbReference type="SUPFAM" id="SSF117856">
    <property type="entry name" value="AF0104/ALDC/Ptd012-like"/>
    <property type="match status" value="1"/>
</dbReference>
<dbReference type="Gene3D" id="3.30.1330.80">
    <property type="entry name" value="Hypothetical protein, similar to alpha- acetolactate decarboxylase, domain 2"/>
    <property type="match status" value="1"/>
</dbReference>
<dbReference type="PIRSF" id="PIRSF016702">
    <property type="entry name" value="DNA_bp_PD1"/>
    <property type="match status" value="1"/>
</dbReference>
<dbReference type="PANTHER" id="PTHR34988">
    <property type="entry name" value="PROTEIN, PUTATIVE-RELATED"/>
    <property type="match status" value="1"/>
</dbReference>
<dbReference type="AlphaFoldDB" id="A0A2G9YXR1"/>
<dbReference type="InterPro" id="IPR005175">
    <property type="entry name" value="PPC_dom"/>
</dbReference>
<dbReference type="PROSITE" id="PS51742">
    <property type="entry name" value="PPC"/>
    <property type="match status" value="1"/>
</dbReference>
<organism evidence="2 3">
    <name type="scientific">Candidatus Nealsonbacteria bacterium CG23_combo_of_CG06-09_8_20_14_all_38_19</name>
    <dbReference type="NCBI Taxonomy" id="1974721"/>
    <lineage>
        <taxon>Bacteria</taxon>
        <taxon>Candidatus Nealsoniibacteriota</taxon>
    </lineage>
</organism>
<feature type="domain" description="PPC" evidence="1">
    <location>
        <begin position="5"/>
        <end position="139"/>
    </location>
</feature>
<proteinExistence type="predicted"/>
<gene>
    <name evidence="2" type="ORF">COX36_00285</name>
</gene>